<dbReference type="EMBL" id="UARG01000017">
    <property type="protein sequence ID" value="SQA78495.1"/>
    <property type="molecule type" value="Genomic_DNA"/>
</dbReference>
<sequence>MSMEILKKMNTTVQYIKDKQGKDILAVIPVEQYNQMLYNEADIESVYEISEKQKEILAQDLKDLEEDILTGNEANNFSWEDIQKEVKLRYGY</sequence>
<dbReference type="AlphaFoldDB" id="A0A2X2RVV4"/>
<accession>A0A2X2RVV4</accession>
<protein>
    <submittedName>
        <fullName evidence="1">Uncharacterized protein</fullName>
    </submittedName>
</protein>
<name>A0A2X2RVV4_CAPOC</name>
<organism evidence="1 2">
    <name type="scientific">Capnocytophaga ochracea</name>
    <dbReference type="NCBI Taxonomy" id="1018"/>
    <lineage>
        <taxon>Bacteria</taxon>
        <taxon>Pseudomonadati</taxon>
        <taxon>Bacteroidota</taxon>
        <taxon>Flavobacteriia</taxon>
        <taxon>Flavobacteriales</taxon>
        <taxon>Flavobacteriaceae</taxon>
        <taxon>Capnocytophaga</taxon>
    </lineage>
</organism>
<evidence type="ECO:0000313" key="2">
    <source>
        <dbReference type="Proteomes" id="UP000249891"/>
    </source>
</evidence>
<reference evidence="1 2" key="1">
    <citation type="submission" date="2018-06" db="EMBL/GenBank/DDBJ databases">
        <authorList>
            <consortium name="Pathogen Informatics"/>
            <person name="Doyle S."/>
        </authorList>
    </citation>
    <scope>NUCLEOTIDE SEQUENCE [LARGE SCALE GENOMIC DNA]</scope>
    <source>
        <strain evidence="1 2">NCTC11546</strain>
    </source>
</reference>
<dbReference type="Proteomes" id="UP000249891">
    <property type="component" value="Unassembled WGS sequence"/>
</dbReference>
<evidence type="ECO:0000313" key="1">
    <source>
        <dbReference type="EMBL" id="SQA78495.1"/>
    </source>
</evidence>
<proteinExistence type="predicted"/>
<gene>
    <name evidence="1" type="ORF">NCTC11546_01733</name>
</gene>